<sequence>MIDDIERDGFAGPFPVLSRKERGRLLSRLIKERQKRKVWSKASAVANHHYYKIASDPRILELVRPVLGEDIILWAAHLVIRRPDTEHPFHCDVESSSADGGFLTVWLGLENTNSASGLKFVRGSHRYGATVQEIKARLGMNATENSDAAVLDAARTFAQDATIVQPDVCDGAALVFDGRAWHGSHNPSTTTRVALLLQYARADRPVFIPEAFEWPFRFKTEPRPPVLVVSGRSPIGVNQIARPPGARRLAAIANAAFDLPELPAKPVAHFASMPHFRGRTAKIEFMDAHSSVLAPGATPHPLHAHVEEEILIVVSGQAALITADDVGSESVRRETMNAGDFAYYPAFQPHTLVNASDKPVLYTMLKWRNERGHAPGEASKLAFVRGSDTLFAAADLGRRNRGTILNARTRWLDRLHCHVSIAMPGVGYAPHADRYDVAIVLFSGAIETLGKRVSAPALLYHPAGAMHGLKSVGAEPARYLVFELDKAVSRWSTLLRAARNLLGR</sequence>
<proteinExistence type="predicted"/>
<dbReference type="AlphaFoldDB" id="A0A838B7X1"/>
<dbReference type="InterPro" id="IPR008775">
    <property type="entry name" value="Phytyl_CoA_dOase-like"/>
</dbReference>
<comment type="caution">
    <text evidence="3">The sequence shown here is derived from an EMBL/GenBank/DDBJ whole genome shotgun (WGS) entry which is preliminary data.</text>
</comment>
<name>A0A838B7X1_9HYPH</name>
<accession>A0A838B7X1</accession>
<dbReference type="Pfam" id="PF05721">
    <property type="entry name" value="PhyH"/>
    <property type="match status" value="1"/>
</dbReference>
<feature type="domain" description="Cupin type-2" evidence="2">
    <location>
        <begin position="292"/>
        <end position="364"/>
    </location>
</feature>
<dbReference type="PANTHER" id="PTHR20883">
    <property type="entry name" value="PHYTANOYL-COA DIOXYGENASE DOMAIN CONTAINING 1"/>
    <property type="match status" value="1"/>
</dbReference>
<dbReference type="InterPro" id="IPR011051">
    <property type="entry name" value="RmlC_Cupin_sf"/>
</dbReference>
<keyword evidence="4" id="KW-1185">Reference proteome</keyword>
<evidence type="ECO:0000259" key="2">
    <source>
        <dbReference type="Pfam" id="PF07883"/>
    </source>
</evidence>
<organism evidence="3 4">
    <name type="scientific">Mesorhizobium neociceri</name>
    <dbReference type="NCBI Taxonomy" id="1307853"/>
    <lineage>
        <taxon>Bacteria</taxon>
        <taxon>Pseudomonadati</taxon>
        <taxon>Pseudomonadota</taxon>
        <taxon>Alphaproteobacteria</taxon>
        <taxon>Hyphomicrobiales</taxon>
        <taxon>Phyllobacteriaceae</taxon>
        <taxon>Mesorhizobium</taxon>
    </lineage>
</organism>
<gene>
    <name evidence="3" type="ORF">H0241_18595</name>
</gene>
<dbReference type="RefSeq" id="WP_181059102.1">
    <property type="nucleotide sequence ID" value="NZ_JACDTY010000008.1"/>
</dbReference>
<dbReference type="GO" id="GO:0005506">
    <property type="term" value="F:iron ion binding"/>
    <property type="evidence" value="ECO:0007669"/>
    <property type="project" value="UniProtKB-ARBA"/>
</dbReference>
<evidence type="ECO:0000313" key="4">
    <source>
        <dbReference type="Proteomes" id="UP000558284"/>
    </source>
</evidence>
<dbReference type="Pfam" id="PF07883">
    <property type="entry name" value="Cupin_2"/>
    <property type="match status" value="1"/>
</dbReference>
<dbReference type="InterPro" id="IPR014710">
    <property type="entry name" value="RmlC-like_jellyroll"/>
</dbReference>
<dbReference type="EMBL" id="JACDTY010000008">
    <property type="protein sequence ID" value="MBA1142263.1"/>
    <property type="molecule type" value="Genomic_DNA"/>
</dbReference>
<comment type="cofactor">
    <cofactor evidence="1">
        <name>Fe(2+)</name>
        <dbReference type="ChEBI" id="CHEBI:29033"/>
    </cofactor>
</comment>
<dbReference type="Gene3D" id="2.60.120.620">
    <property type="entry name" value="q2cbj1_9rhob like domain"/>
    <property type="match status" value="1"/>
</dbReference>
<dbReference type="Proteomes" id="UP000558284">
    <property type="component" value="Unassembled WGS sequence"/>
</dbReference>
<dbReference type="InterPro" id="IPR013096">
    <property type="entry name" value="Cupin_2"/>
</dbReference>
<dbReference type="PANTHER" id="PTHR20883:SF48">
    <property type="entry name" value="ECTOINE DIOXYGENASE"/>
    <property type="match status" value="1"/>
</dbReference>
<evidence type="ECO:0000256" key="1">
    <source>
        <dbReference type="ARBA" id="ARBA00001954"/>
    </source>
</evidence>
<protein>
    <submittedName>
        <fullName evidence="3">Cupin domain-containing protein</fullName>
    </submittedName>
</protein>
<reference evidence="3 4" key="1">
    <citation type="submission" date="2020-07" db="EMBL/GenBank/DDBJ databases">
        <title>Definition of the novel symbiovar canariense within Mesorhizobium novociceri, a new species of genus Mesorhizobium nodulating Cicer canariense in the Caldera de Taburiente National Park (La Palma, Canary Islands).</title>
        <authorList>
            <person name="Leon-Barrios M."/>
            <person name="Perez-Yepez J."/>
            <person name="Flores-Felix J.D."/>
            <person name="Ramirez-Baena M.H."/>
            <person name="Pulido-Suarez L."/>
            <person name="Igual J.M."/>
            <person name="Velazquez E."/>
            <person name="Peix A."/>
        </authorList>
    </citation>
    <scope>NUCLEOTIDE SEQUENCE [LARGE SCALE GENOMIC DNA]</scope>
    <source>
        <strain evidence="3 4">CCANP35</strain>
    </source>
</reference>
<evidence type="ECO:0000313" key="3">
    <source>
        <dbReference type="EMBL" id="MBA1142263.1"/>
    </source>
</evidence>
<dbReference type="GO" id="GO:0016706">
    <property type="term" value="F:2-oxoglutarate-dependent dioxygenase activity"/>
    <property type="evidence" value="ECO:0007669"/>
    <property type="project" value="UniProtKB-ARBA"/>
</dbReference>
<dbReference type="SUPFAM" id="SSF51197">
    <property type="entry name" value="Clavaminate synthase-like"/>
    <property type="match status" value="1"/>
</dbReference>
<dbReference type="SUPFAM" id="SSF51182">
    <property type="entry name" value="RmlC-like cupins"/>
    <property type="match status" value="1"/>
</dbReference>
<dbReference type="Gene3D" id="2.60.120.10">
    <property type="entry name" value="Jelly Rolls"/>
    <property type="match status" value="1"/>
</dbReference>